<feature type="region of interest" description="Disordered" evidence="1">
    <location>
        <begin position="698"/>
        <end position="757"/>
    </location>
</feature>
<evidence type="ECO:0000313" key="3">
    <source>
        <dbReference type="EMBL" id="ORY91086.1"/>
    </source>
</evidence>
<protein>
    <submittedName>
        <fullName evidence="3">MRC1-like domain-domain-containing protein</fullName>
    </submittedName>
</protein>
<feature type="compositionally biased region" description="Acidic residues" evidence="1">
    <location>
        <begin position="434"/>
        <end position="450"/>
    </location>
</feature>
<dbReference type="InParanoid" id="A0A1X2H0Y8"/>
<organism evidence="3 4">
    <name type="scientific">Syncephalastrum racemosum</name>
    <name type="common">Filamentous fungus</name>
    <dbReference type="NCBI Taxonomy" id="13706"/>
    <lineage>
        <taxon>Eukaryota</taxon>
        <taxon>Fungi</taxon>
        <taxon>Fungi incertae sedis</taxon>
        <taxon>Mucoromycota</taxon>
        <taxon>Mucoromycotina</taxon>
        <taxon>Mucoromycetes</taxon>
        <taxon>Mucorales</taxon>
        <taxon>Syncephalastraceae</taxon>
        <taxon>Syncephalastrum</taxon>
    </lineage>
</organism>
<feature type="compositionally biased region" description="Acidic residues" evidence="1">
    <location>
        <begin position="461"/>
        <end position="475"/>
    </location>
</feature>
<feature type="compositionally biased region" description="Basic and acidic residues" evidence="1">
    <location>
        <begin position="388"/>
        <end position="415"/>
    </location>
</feature>
<feature type="domain" description="DNA replication checkpoint mediator MRC1" evidence="2">
    <location>
        <begin position="553"/>
        <end position="698"/>
    </location>
</feature>
<reference evidence="3 4" key="1">
    <citation type="submission" date="2016-07" db="EMBL/GenBank/DDBJ databases">
        <title>Pervasive Adenine N6-methylation of Active Genes in Fungi.</title>
        <authorList>
            <consortium name="DOE Joint Genome Institute"/>
            <person name="Mondo S.J."/>
            <person name="Dannebaum R.O."/>
            <person name="Kuo R.C."/>
            <person name="Labutti K."/>
            <person name="Haridas S."/>
            <person name="Kuo A."/>
            <person name="Salamov A."/>
            <person name="Ahrendt S.R."/>
            <person name="Lipzen A."/>
            <person name="Sullivan W."/>
            <person name="Andreopoulos W.B."/>
            <person name="Clum A."/>
            <person name="Lindquist E."/>
            <person name="Daum C."/>
            <person name="Ramamoorthy G.K."/>
            <person name="Gryganskyi A."/>
            <person name="Culley D."/>
            <person name="Magnuson J.K."/>
            <person name="James T.Y."/>
            <person name="O'Malley M.A."/>
            <person name="Stajich J.E."/>
            <person name="Spatafora J.W."/>
            <person name="Visel A."/>
            <person name="Grigoriev I.V."/>
        </authorList>
    </citation>
    <scope>NUCLEOTIDE SEQUENCE [LARGE SCALE GENOMIC DNA]</scope>
    <source>
        <strain evidence="3 4">NRRL 2496</strain>
    </source>
</reference>
<keyword evidence="4" id="KW-1185">Reference proteome</keyword>
<dbReference type="STRING" id="13706.A0A1X2H0Y8"/>
<feature type="compositionally biased region" description="Basic residues" evidence="1">
    <location>
        <begin position="213"/>
        <end position="231"/>
    </location>
</feature>
<evidence type="ECO:0000259" key="2">
    <source>
        <dbReference type="Pfam" id="PF09444"/>
    </source>
</evidence>
<feature type="compositionally biased region" description="Basic and acidic residues" evidence="1">
    <location>
        <begin position="476"/>
        <end position="491"/>
    </location>
</feature>
<evidence type="ECO:0000256" key="1">
    <source>
        <dbReference type="SAM" id="MobiDB-lite"/>
    </source>
</evidence>
<evidence type="ECO:0000313" key="4">
    <source>
        <dbReference type="Proteomes" id="UP000242180"/>
    </source>
</evidence>
<accession>A0A1X2H0Y8</accession>
<proteinExistence type="predicted"/>
<dbReference type="OrthoDB" id="2130597at2759"/>
<feature type="region of interest" description="Disordered" evidence="1">
    <location>
        <begin position="373"/>
        <end position="586"/>
    </location>
</feature>
<dbReference type="Pfam" id="PF09444">
    <property type="entry name" value="MRC1"/>
    <property type="match status" value="1"/>
</dbReference>
<name>A0A1X2H0Y8_SYNRA</name>
<feature type="compositionally biased region" description="Basic and acidic residues" evidence="1">
    <location>
        <begin position="237"/>
        <end position="247"/>
    </location>
</feature>
<comment type="caution">
    <text evidence="3">The sequence shown here is derived from an EMBL/GenBank/DDBJ whole genome shotgun (WGS) entry which is preliminary data.</text>
</comment>
<feature type="region of interest" description="Disordered" evidence="1">
    <location>
        <begin position="271"/>
        <end position="350"/>
    </location>
</feature>
<feature type="compositionally biased region" description="Acidic residues" evidence="1">
    <location>
        <begin position="715"/>
        <end position="729"/>
    </location>
</feature>
<dbReference type="EMBL" id="MCGN01000011">
    <property type="protein sequence ID" value="ORY91086.1"/>
    <property type="molecule type" value="Genomic_DNA"/>
</dbReference>
<feature type="region of interest" description="Disordered" evidence="1">
    <location>
        <begin position="1"/>
        <end position="114"/>
    </location>
</feature>
<feature type="compositionally biased region" description="Acidic residues" evidence="1">
    <location>
        <begin position="744"/>
        <end position="755"/>
    </location>
</feature>
<feature type="compositionally biased region" description="Low complexity" evidence="1">
    <location>
        <begin position="451"/>
        <end position="460"/>
    </location>
</feature>
<feature type="region of interest" description="Disordered" evidence="1">
    <location>
        <begin position="131"/>
        <end position="252"/>
    </location>
</feature>
<feature type="compositionally biased region" description="Acidic residues" evidence="1">
    <location>
        <begin position="562"/>
        <end position="571"/>
    </location>
</feature>
<dbReference type="Proteomes" id="UP000242180">
    <property type="component" value="Unassembled WGS sequence"/>
</dbReference>
<dbReference type="InterPro" id="IPR018564">
    <property type="entry name" value="Repl_chkpnt_MRC1_dom"/>
</dbReference>
<feature type="compositionally biased region" description="Acidic residues" evidence="1">
    <location>
        <begin position="186"/>
        <end position="202"/>
    </location>
</feature>
<sequence>MEVSEESVTLPPPVKDTLPEEGAGLPSTPHPDVDSPTQSPAKTPMSGPVSTSASAMLPSDSEDDDDLLDQVRPGIDNLNLSAGIRRLMRHSRPSKTDNASESSSSEEDPDAVLFRTPAAAISKAVQDVLDANRNASPIGKSSFMGKKGDNDEAMASPTARRTKRIRASDILNAPARRRRVNFLQQSEDESDSGSSSDDEAEHDELSSTTPTRPRQRRIRKKDAGKQPKRPRAASIKAQKEMHRENQRLARTAAAELVPRYNTFAIRDLVEKVKQREEQNTEDTDDNREPSPEPMLTASPAKDTRPHIPSDDDELEIINRPSPRRIVPSPEQFRSPWSKLAPSPKRVKHMSHRDLNALLRDRVSQQALERRIEAEAKAKSRGEYSSAHELAEKQVEREKQARMMELQVRQHFEPKQPKKAPAIQDDQEQLMLSGESDEEDWDGDEDEDAPESDGSSAVSSSSEEDGDLGDLSDDNNSDDKAHTAKDGEAKDNDTDDEDRIQSTQRRRKRKLALLDDEEEDDNKVGNDPGKETHKKLRLPASTEPTDDTAHSGQKKKKNAYFDAEAEESEDEFFGVGGADENSDEEDLDKFEQDGMLVDKSDEKVDEAGLRAALNAQLAESDKHMVDRLMKDIMSGGLRRRRAAEAAGFMLDDYDFFDDDENDLRAVRRAAAERRRKMIDAQGDPLTALSSNPQTAAFAKAGDPLLQQDTERIQISDGEEGGGDASEDEEEHGGSHLSDQAPPSSESDEEDDFDDNVQEMNALFDDLAQDLL</sequence>
<gene>
    <name evidence="3" type="ORF">BCR43DRAFT_508566</name>
</gene>
<dbReference type="AlphaFoldDB" id="A0A1X2H0Y8"/>
<feature type="compositionally biased region" description="Basic and acidic residues" evidence="1">
    <location>
        <begin position="521"/>
        <end position="530"/>
    </location>
</feature>